<dbReference type="OrthoDB" id="6424397at2759"/>
<dbReference type="PROSITE" id="PS51013">
    <property type="entry name" value="PANNEXIN"/>
    <property type="match status" value="1"/>
</dbReference>
<evidence type="ECO:0000256" key="2">
    <source>
        <dbReference type="ARBA" id="ARBA00004651"/>
    </source>
</evidence>
<dbReference type="InterPro" id="IPR000990">
    <property type="entry name" value="Innexin"/>
</dbReference>
<protein>
    <recommendedName>
        <fullName evidence="12">Innexin</fullName>
    </recommendedName>
</protein>
<evidence type="ECO:0000256" key="8">
    <source>
        <dbReference type="ARBA" id="ARBA00022989"/>
    </source>
</evidence>
<keyword evidence="14" id="KW-1185">Reference proteome</keyword>
<evidence type="ECO:0000313" key="13">
    <source>
        <dbReference type="EMBL" id="GBM58602.1"/>
    </source>
</evidence>
<comment type="caution">
    <text evidence="13">The sequence shown here is derived from an EMBL/GenBank/DDBJ whole genome shotgun (WGS) entry which is preliminary data.</text>
</comment>
<comment type="subcellular location">
    <subcellularLocation>
        <location evidence="1">Cell junction</location>
        <location evidence="1">Gap junction</location>
    </subcellularLocation>
    <subcellularLocation>
        <location evidence="2 12">Cell membrane</location>
        <topology evidence="2 12">Multi-pass membrane protein</topology>
    </subcellularLocation>
</comment>
<dbReference type="Proteomes" id="UP000499080">
    <property type="component" value="Unassembled WGS sequence"/>
</dbReference>
<comment type="caution">
    <text evidence="12">Lacks conserved residue(s) required for the propagation of feature annotation.</text>
</comment>
<evidence type="ECO:0000256" key="3">
    <source>
        <dbReference type="ARBA" id="ARBA00022448"/>
    </source>
</evidence>
<gene>
    <name evidence="13" type="primary">inx2_9</name>
    <name evidence="12" type="synonym">inx</name>
    <name evidence="13" type="ORF">AVEN_163269_1</name>
</gene>
<evidence type="ECO:0000256" key="11">
    <source>
        <dbReference type="ARBA" id="ARBA00023303"/>
    </source>
</evidence>
<accession>A0A4Y2GX51</accession>
<evidence type="ECO:0000313" key="14">
    <source>
        <dbReference type="Proteomes" id="UP000499080"/>
    </source>
</evidence>
<sequence length="260" mass="29730">MSIFKKIKKTLDFSCDVLDGVFVLHYGVTAFIFTIFAVVVSCNTKNEHVSCFKENDIPPKFLEAFCWMYSQFNGLETKSPVDKNSKAEQHKAFQDSNKIVFLCLIIAQVAFLAPKYFWMLMESGRLETLLSALNNNRNKKADNLKNLADAILNGATKNRNYFLNYLIAEHLNAINVTVSMMLLEIYLGAPSLGAEVDVIELADRDWALCWKLHCSNSKVTSQKFTKSVIHRYTSFGVMEHRDAMVMLPINMVYEKTYIFL</sequence>
<feature type="transmembrane region" description="Helical" evidence="12">
    <location>
        <begin position="99"/>
        <end position="118"/>
    </location>
</feature>
<keyword evidence="10 12" id="KW-0472">Membrane</keyword>
<proteinExistence type="inferred from homology"/>
<keyword evidence="9 12" id="KW-0406">Ion transport</keyword>
<evidence type="ECO:0000256" key="9">
    <source>
        <dbReference type="ARBA" id="ARBA00023065"/>
    </source>
</evidence>
<keyword evidence="8 12" id="KW-1133">Transmembrane helix</keyword>
<comment type="similarity">
    <text evidence="12">Belongs to the pannexin family.</text>
</comment>
<evidence type="ECO:0000256" key="10">
    <source>
        <dbReference type="ARBA" id="ARBA00023136"/>
    </source>
</evidence>
<keyword evidence="6" id="KW-0303">Gap junction</keyword>
<evidence type="ECO:0000256" key="12">
    <source>
        <dbReference type="RuleBase" id="RU010713"/>
    </source>
</evidence>
<organism evidence="13 14">
    <name type="scientific">Araneus ventricosus</name>
    <name type="common">Orbweaver spider</name>
    <name type="synonym">Epeira ventricosa</name>
    <dbReference type="NCBI Taxonomy" id="182803"/>
    <lineage>
        <taxon>Eukaryota</taxon>
        <taxon>Metazoa</taxon>
        <taxon>Ecdysozoa</taxon>
        <taxon>Arthropoda</taxon>
        <taxon>Chelicerata</taxon>
        <taxon>Arachnida</taxon>
        <taxon>Araneae</taxon>
        <taxon>Araneomorphae</taxon>
        <taxon>Entelegynae</taxon>
        <taxon>Araneoidea</taxon>
        <taxon>Araneidae</taxon>
        <taxon>Araneus</taxon>
    </lineage>
</organism>
<evidence type="ECO:0000256" key="7">
    <source>
        <dbReference type="ARBA" id="ARBA00022949"/>
    </source>
</evidence>
<dbReference type="PANTHER" id="PTHR11893">
    <property type="entry name" value="INNEXIN"/>
    <property type="match status" value="1"/>
</dbReference>
<evidence type="ECO:0000256" key="5">
    <source>
        <dbReference type="ARBA" id="ARBA00022692"/>
    </source>
</evidence>
<dbReference type="GO" id="GO:0005886">
    <property type="term" value="C:plasma membrane"/>
    <property type="evidence" value="ECO:0007669"/>
    <property type="project" value="UniProtKB-SubCell"/>
</dbReference>
<keyword evidence="5 12" id="KW-0812">Transmembrane</keyword>
<evidence type="ECO:0000256" key="1">
    <source>
        <dbReference type="ARBA" id="ARBA00004610"/>
    </source>
</evidence>
<evidence type="ECO:0000256" key="6">
    <source>
        <dbReference type="ARBA" id="ARBA00022868"/>
    </source>
</evidence>
<dbReference type="PANTHER" id="PTHR11893:SF36">
    <property type="entry name" value="INNEXIN-5"/>
    <property type="match status" value="1"/>
</dbReference>
<reference evidence="13 14" key="1">
    <citation type="journal article" date="2019" name="Sci. Rep.">
        <title>Orb-weaving spider Araneus ventricosus genome elucidates the spidroin gene catalogue.</title>
        <authorList>
            <person name="Kono N."/>
            <person name="Nakamura H."/>
            <person name="Ohtoshi R."/>
            <person name="Moran D.A.P."/>
            <person name="Shinohara A."/>
            <person name="Yoshida Y."/>
            <person name="Fujiwara M."/>
            <person name="Mori M."/>
            <person name="Tomita M."/>
            <person name="Arakawa K."/>
        </authorList>
    </citation>
    <scope>NUCLEOTIDE SEQUENCE [LARGE SCALE GENOMIC DNA]</scope>
</reference>
<dbReference type="AlphaFoldDB" id="A0A4Y2GX51"/>
<dbReference type="EMBL" id="BGPR01001642">
    <property type="protein sequence ID" value="GBM58602.1"/>
    <property type="molecule type" value="Genomic_DNA"/>
</dbReference>
<name>A0A4Y2GX51_ARAVE</name>
<dbReference type="GO" id="GO:0005921">
    <property type="term" value="C:gap junction"/>
    <property type="evidence" value="ECO:0007669"/>
    <property type="project" value="UniProtKB-SubCell"/>
</dbReference>
<dbReference type="Pfam" id="PF00876">
    <property type="entry name" value="Innexin"/>
    <property type="match status" value="1"/>
</dbReference>
<keyword evidence="7" id="KW-0965">Cell junction</keyword>
<comment type="function">
    <text evidence="12">Structural component of the gap junctions.</text>
</comment>
<evidence type="ECO:0000256" key="4">
    <source>
        <dbReference type="ARBA" id="ARBA00022475"/>
    </source>
</evidence>
<keyword evidence="4" id="KW-1003">Cell membrane</keyword>
<dbReference type="GO" id="GO:0005243">
    <property type="term" value="F:gap junction channel activity"/>
    <property type="evidence" value="ECO:0007669"/>
    <property type="project" value="TreeGrafter"/>
</dbReference>
<feature type="transmembrane region" description="Helical" evidence="12">
    <location>
        <begin position="21"/>
        <end position="40"/>
    </location>
</feature>
<dbReference type="GO" id="GO:0034220">
    <property type="term" value="P:monoatomic ion transmembrane transport"/>
    <property type="evidence" value="ECO:0007669"/>
    <property type="project" value="UniProtKB-KW"/>
</dbReference>
<keyword evidence="3 12" id="KW-0813">Transport</keyword>
<keyword evidence="11 12" id="KW-0407">Ion channel</keyword>